<dbReference type="Proteomes" id="UP000306229">
    <property type="component" value="Chromosome"/>
</dbReference>
<dbReference type="Pfam" id="PF00160">
    <property type="entry name" value="Pro_isomerase"/>
    <property type="match status" value="1"/>
</dbReference>
<keyword evidence="6" id="KW-1185">Reference proteome</keyword>
<keyword evidence="1 3" id="KW-0697">Rotamase</keyword>
<name>A0A5B7TXS5_9FLAO</name>
<evidence type="ECO:0000313" key="5">
    <source>
        <dbReference type="EMBL" id="QCX39956.1"/>
    </source>
</evidence>
<sequence>MKSFTYSFLVLLIIITSSCSKKIIKEKWLKTEAPAVFKARFETTKGNFDIEAHREWSPLAVDRLYQLISTDFYTDIAFYRVVPNFVVQFGINDNADLNKAWSNYKIEDESVKKSNEEGTIAFARGGKRTRDTQLFINLKNNDRLDSLSYSNVTGFPVIAKVIDGMDVVKEIYNGYGETPGRKQDSIQKLGNSYLKSNFPKLDYIKKVYIVE</sequence>
<evidence type="ECO:0000313" key="6">
    <source>
        <dbReference type="Proteomes" id="UP000306229"/>
    </source>
</evidence>
<proteinExistence type="inferred from homology"/>
<dbReference type="SUPFAM" id="SSF50891">
    <property type="entry name" value="Cyclophilin-like"/>
    <property type="match status" value="1"/>
</dbReference>
<dbReference type="KEGG" id="fbe:FF125_16475"/>
<reference evidence="5 6" key="1">
    <citation type="submission" date="2019-05" db="EMBL/GenBank/DDBJ databases">
        <title>Algicella ahnfeltiae gen. nov., sp. nov., a novel marine bacterium of the family Flavobacteriaceae isolated from a red alga.</title>
        <authorList>
            <person name="Nedashkovskaya O.I."/>
            <person name="Kukhlevskiy A.D."/>
            <person name="Kim S.-G."/>
            <person name="Zhukova N.V."/>
            <person name="Mikhailov V.V."/>
        </authorList>
    </citation>
    <scope>NUCLEOTIDE SEQUENCE [LARGE SCALE GENOMIC DNA]</scope>
    <source>
        <strain evidence="5 6">10Alg115</strain>
    </source>
</reference>
<accession>A0A5B7TXS5</accession>
<evidence type="ECO:0000259" key="4">
    <source>
        <dbReference type="PROSITE" id="PS50072"/>
    </source>
</evidence>
<dbReference type="RefSeq" id="WP_138950812.1">
    <property type="nucleotide sequence ID" value="NZ_CP040749.1"/>
</dbReference>
<evidence type="ECO:0000256" key="2">
    <source>
        <dbReference type="ARBA" id="ARBA00023235"/>
    </source>
</evidence>
<comment type="catalytic activity">
    <reaction evidence="3">
        <text>[protein]-peptidylproline (omega=180) = [protein]-peptidylproline (omega=0)</text>
        <dbReference type="Rhea" id="RHEA:16237"/>
        <dbReference type="Rhea" id="RHEA-COMP:10747"/>
        <dbReference type="Rhea" id="RHEA-COMP:10748"/>
        <dbReference type="ChEBI" id="CHEBI:83833"/>
        <dbReference type="ChEBI" id="CHEBI:83834"/>
        <dbReference type="EC" id="5.2.1.8"/>
    </reaction>
</comment>
<feature type="domain" description="PPIase cyclophilin-type" evidence="4">
    <location>
        <begin position="46"/>
        <end position="173"/>
    </location>
</feature>
<dbReference type="InterPro" id="IPR044665">
    <property type="entry name" value="E_coli_cyclophilin_A-like"/>
</dbReference>
<dbReference type="InterPro" id="IPR029000">
    <property type="entry name" value="Cyclophilin-like_dom_sf"/>
</dbReference>
<gene>
    <name evidence="5" type="ORF">FF125_16475</name>
</gene>
<dbReference type="PANTHER" id="PTHR43246">
    <property type="entry name" value="PEPTIDYL-PROLYL CIS-TRANS ISOMERASE CYP38, CHLOROPLASTIC"/>
    <property type="match status" value="1"/>
</dbReference>
<dbReference type="Gene3D" id="2.40.100.10">
    <property type="entry name" value="Cyclophilin-like"/>
    <property type="match status" value="1"/>
</dbReference>
<dbReference type="InterPro" id="IPR002130">
    <property type="entry name" value="Cyclophilin-type_PPIase_dom"/>
</dbReference>
<dbReference type="PROSITE" id="PS50072">
    <property type="entry name" value="CSA_PPIASE_2"/>
    <property type="match status" value="1"/>
</dbReference>
<dbReference type="EMBL" id="CP040749">
    <property type="protein sequence ID" value="QCX39956.1"/>
    <property type="molecule type" value="Genomic_DNA"/>
</dbReference>
<dbReference type="GO" id="GO:0003755">
    <property type="term" value="F:peptidyl-prolyl cis-trans isomerase activity"/>
    <property type="evidence" value="ECO:0007669"/>
    <property type="project" value="UniProtKB-UniRule"/>
</dbReference>
<dbReference type="PROSITE" id="PS51257">
    <property type="entry name" value="PROKAR_LIPOPROTEIN"/>
    <property type="match status" value="1"/>
</dbReference>
<dbReference type="OrthoDB" id="9807797at2"/>
<dbReference type="EC" id="5.2.1.8" evidence="3"/>
<comment type="function">
    <text evidence="3">PPIases accelerate the folding of proteins. It catalyzes the cis-trans isomerization of proline imidic peptide bonds in oligopeptides.</text>
</comment>
<comment type="similarity">
    <text evidence="3">Belongs to the cyclophilin-type PPIase family.</text>
</comment>
<evidence type="ECO:0000256" key="1">
    <source>
        <dbReference type="ARBA" id="ARBA00023110"/>
    </source>
</evidence>
<dbReference type="AlphaFoldDB" id="A0A5B7TXS5"/>
<keyword evidence="2 3" id="KW-0413">Isomerase</keyword>
<protein>
    <recommendedName>
        <fullName evidence="3">Peptidyl-prolyl cis-trans isomerase</fullName>
        <shortName evidence="3">PPIase</shortName>
        <ecNumber evidence="3">5.2.1.8</ecNumber>
    </recommendedName>
</protein>
<evidence type="ECO:0000256" key="3">
    <source>
        <dbReference type="RuleBase" id="RU363019"/>
    </source>
</evidence>
<dbReference type="PRINTS" id="PR00153">
    <property type="entry name" value="CSAPPISMRASE"/>
</dbReference>
<organism evidence="5 6">
    <name type="scientific">Aureibaculum algae</name>
    <dbReference type="NCBI Taxonomy" id="2584122"/>
    <lineage>
        <taxon>Bacteria</taxon>
        <taxon>Pseudomonadati</taxon>
        <taxon>Bacteroidota</taxon>
        <taxon>Flavobacteriia</taxon>
        <taxon>Flavobacteriales</taxon>
        <taxon>Flavobacteriaceae</taxon>
        <taxon>Aureibaculum</taxon>
    </lineage>
</organism>